<comment type="caution">
    <text evidence="2">The sequence shown here is derived from an EMBL/GenBank/DDBJ whole genome shotgun (WGS) entry which is preliminary data.</text>
</comment>
<reference evidence="2" key="1">
    <citation type="submission" date="2020-11" db="EMBL/GenBank/DDBJ databases">
        <authorList>
            <consortium name="DOE Joint Genome Institute"/>
            <person name="Ahrendt S."/>
            <person name="Riley R."/>
            <person name="Andreopoulos W."/>
            <person name="Labutti K."/>
            <person name="Pangilinan J."/>
            <person name="Ruiz-Duenas F.J."/>
            <person name="Barrasa J.M."/>
            <person name="Sanchez-Garcia M."/>
            <person name="Camarero S."/>
            <person name="Miyauchi S."/>
            <person name="Serrano A."/>
            <person name="Linde D."/>
            <person name="Babiker R."/>
            <person name="Drula E."/>
            <person name="Ayuso-Fernandez I."/>
            <person name="Pacheco R."/>
            <person name="Padilla G."/>
            <person name="Ferreira P."/>
            <person name="Barriuso J."/>
            <person name="Kellner H."/>
            <person name="Castanera R."/>
            <person name="Alfaro M."/>
            <person name="Ramirez L."/>
            <person name="Pisabarro A.G."/>
            <person name="Kuo A."/>
            <person name="Tritt A."/>
            <person name="Lipzen A."/>
            <person name="He G."/>
            <person name="Yan M."/>
            <person name="Ng V."/>
            <person name="Cullen D."/>
            <person name="Martin F."/>
            <person name="Rosso M.-N."/>
            <person name="Henrissat B."/>
            <person name="Hibbett D."/>
            <person name="Martinez A.T."/>
            <person name="Grigoriev I.V."/>
        </authorList>
    </citation>
    <scope>NUCLEOTIDE SEQUENCE</scope>
    <source>
        <strain evidence="2">CBS 506.95</strain>
    </source>
</reference>
<keyword evidence="3" id="KW-1185">Reference proteome</keyword>
<dbReference type="OrthoDB" id="19657at2759"/>
<dbReference type="EMBL" id="MU157853">
    <property type="protein sequence ID" value="KAF9528440.1"/>
    <property type="molecule type" value="Genomic_DNA"/>
</dbReference>
<gene>
    <name evidence="2" type="ORF">CPB83DRAFT_814099</name>
</gene>
<dbReference type="PANTHER" id="PTHR43798">
    <property type="entry name" value="MONOACYLGLYCEROL LIPASE"/>
    <property type="match status" value="1"/>
</dbReference>
<dbReference type="PANTHER" id="PTHR43798:SF33">
    <property type="entry name" value="HYDROLASE, PUTATIVE (AFU_ORTHOLOGUE AFUA_2G14860)-RELATED"/>
    <property type="match status" value="1"/>
</dbReference>
<keyword evidence="2" id="KW-0378">Hydrolase</keyword>
<dbReference type="SUPFAM" id="SSF53474">
    <property type="entry name" value="alpha/beta-Hydrolases"/>
    <property type="match status" value="1"/>
</dbReference>
<proteinExistence type="predicted"/>
<evidence type="ECO:0000313" key="3">
    <source>
        <dbReference type="Proteomes" id="UP000807306"/>
    </source>
</evidence>
<evidence type="ECO:0000259" key="1">
    <source>
        <dbReference type="Pfam" id="PF00561"/>
    </source>
</evidence>
<evidence type="ECO:0000313" key="2">
    <source>
        <dbReference type="EMBL" id="KAF9528440.1"/>
    </source>
</evidence>
<dbReference type="Proteomes" id="UP000807306">
    <property type="component" value="Unassembled WGS sequence"/>
</dbReference>
<sequence>MRQVKVKTASGTVHFNYTISTPKNDNAKSIDSNLPTILFLHPVYIAQVIFHLQFASPLIRRFNLVGMDMRAHGETVATVPAGFRRYHAAEDVYEFMKALKLPPCHLVGLSLGACVALQTAVSHPDKVLSLFMLSPLPLIEPENVAAGRQEIFDCWADSFQGPEHQDALLDALFGSLQLGFNGESRSIISAMIQYTLPAALKRSSREELEAFHTLTVKFFVDRRPHPREVLAQIKCPVNLIHCGGDIAYPMNYVEELRDALKGAGIDVRISQIADAPHFGCVTHPDQVNKLLHEWIMEKTEKKKIPPAKPSATSPFEAGLVKAGYVPDDGDSEDDFF</sequence>
<dbReference type="Gene3D" id="3.40.50.1820">
    <property type="entry name" value="alpha/beta hydrolase"/>
    <property type="match status" value="1"/>
</dbReference>
<dbReference type="InterPro" id="IPR000073">
    <property type="entry name" value="AB_hydrolase_1"/>
</dbReference>
<dbReference type="InterPro" id="IPR050266">
    <property type="entry name" value="AB_hydrolase_sf"/>
</dbReference>
<dbReference type="Pfam" id="PF00561">
    <property type="entry name" value="Abhydrolase_1"/>
    <property type="match status" value="1"/>
</dbReference>
<accession>A0A9P6JQB8</accession>
<organism evidence="2 3">
    <name type="scientific">Crepidotus variabilis</name>
    <dbReference type="NCBI Taxonomy" id="179855"/>
    <lineage>
        <taxon>Eukaryota</taxon>
        <taxon>Fungi</taxon>
        <taxon>Dikarya</taxon>
        <taxon>Basidiomycota</taxon>
        <taxon>Agaricomycotina</taxon>
        <taxon>Agaricomycetes</taxon>
        <taxon>Agaricomycetidae</taxon>
        <taxon>Agaricales</taxon>
        <taxon>Agaricineae</taxon>
        <taxon>Crepidotaceae</taxon>
        <taxon>Crepidotus</taxon>
    </lineage>
</organism>
<dbReference type="GO" id="GO:0046464">
    <property type="term" value="P:acylglycerol catabolic process"/>
    <property type="evidence" value="ECO:0007669"/>
    <property type="project" value="TreeGrafter"/>
</dbReference>
<feature type="domain" description="AB hydrolase-1" evidence="1">
    <location>
        <begin position="54"/>
        <end position="145"/>
    </location>
</feature>
<protein>
    <submittedName>
        <fullName evidence="2">Alpha/Beta hydrolase protein</fullName>
    </submittedName>
</protein>
<dbReference type="GO" id="GO:0016020">
    <property type="term" value="C:membrane"/>
    <property type="evidence" value="ECO:0007669"/>
    <property type="project" value="TreeGrafter"/>
</dbReference>
<dbReference type="InterPro" id="IPR029058">
    <property type="entry name" value="AB_hydrolase_fold"/>
</dbReference>
<name>A0A9P6JQB8_9AGAR</name>
<dbReference type="AlphaFoldDB" id="A0A9P6JQB8"/>
<dbReference type="GO" id="GO:0047372">
    <property type="term" value="F:monoacylglycerol lipase activity"/>
    <property type="evidence" value="ECO:0007669"/>
    <property type="project" value="TreeGrafter"/>
</dbReference>